<dbReference type="AlphaFoldDB" id="A0A0A8VH10"/>
<accession>A0A0A8VH10</accession>
<proteinExistence type="predicted"/>
<protein>
    <submittedName>
        <fullName evidence="1">Uncharacterized protein</fullName>
    </submittedName>
</protein>
<gene>
    <name evidence="1" type="ORF">CSF007_5675</name>
</gene>
<name>A0A0A8VH10_YERRU</name>
<reference evidence="1" key="1">
    <citation type="journal article" date="2015" name="Genome Announc.">
        <title>Complete Genome Sequence of Yersinia ruckeri Strain CSF007-82, Etiologic Agent of Red Mouth Disease in Salmonid Fish.</title>
        <authorList>
            <person name="Nelson M.C."/>
            <person name="LaPatra S.E."/>
            <person name="Welch T.J."/>
            <person name="Graf J."/>
        </authorList>
    </citation>
    <scope>NUCLEOTIDE SEQUENCE</scope>
    <source>
        <strain evidence="1">CSF007-82</strain>
    </source>
</reference>
<evidence type="ECO:0000313" key="1">
    <source>
        <dbReference type="EMBL" id="CEK26896.1"/>
    </source>
</evidence>
<dbReference type="EMBL" id="LN681231">
    <property type="protein sequence ID" value="CEK26896.1"/>
    <property type="molecule type" value="Genomic_DNA"/>
</dbReference>
<organism evidence="1">
    <name type="scientific">Yersinia ruckeri</name>
    <dbReference type="NCBI Taxonomy" id="29486"/>
    <lineage>
        <taxon>Bacteria</taxon>
        <taxon>Pseudomonadati</taxon>
        <taxon>Pseudomonadota</taxon>
        <taxon>Gammaproteobacteria</taxon>
        <taxon>Enterobacterales</taxon>
        <taxon>Yersiniaceae</taxon>
        <taxon>Yersinia</taxon>
    </lineage>
</organism>
<sequence length="44" mass="5002">MPPRSAVIFRPHRGQMQIQVSGCNLKRVNRIIWKGSTLSDVNPL</sequence>